<dbReference type="Pfam" id="PF12846">
    <property type="entry name" value="AAA_10"/>
    <property type="match status" value="1"/>
</dbReference>
<accession>A0ABU0B4V0</accession>
<dbReference type="InterPro" id="IPR051162">
    <property type="entry name" value="T4SS_component"/>
</dbReference>
<dbReference type="SUPFAM" id="SSF52540">
    <property type="entry name" value="P-loop containing nucleoside triphosphate hydrolases"/>
    <property type="match status" value="1"/>
</dbReference>
<feature type="domain" description="Helicase HerA central" evidence="1">
    <location>
        <begin position="2"/>
        <end position="72"/>
    </location>
</feature>
<dbReference type="Proteomes" id="UP001225644">
    <property type="component" value="Unassembled WGS sequence"/>
</dbReference>
<dbReference type="InterPro" id="IPR027417">
    <property type="entry name" value="P-loop_NTPase"/>
</dbReference>
<evidence type="ECO:0000259" key="1">
    <source>
        <dbReference type="Pfam" id="PF01935"/>
    </source>
</evidence>
<dbReference type="PANTHER" id="PTHR30121:SF6">
    <property type="entry name" value="SLR6007 PROTEIN"/>
    <property type="match status" value="1"/>
</dbReference>
<dbReference type="Gene3D" id="3.40.50.300">
    <property type="entry name" value="P-loop containing nucleotide triphosphate hydrolases"/>
    <property type="match status" value="2"/>
</dbReference>
<comment type="caution">
    <text evidence="2">The sequence shown here is derived from an EMBL/GenBank/DDBJ whole genome shotgun (WGS) entry which is preliminary data.</text>
</comment>
<organism evidence="2 3">
    <name type="scientific">Desulfofundulus luciae</name>
    <dbReference type="NCBI Taxonomy" id="74702"/>
    <lineage>
        <taxon>Bacteria</taxon>
        <taxon>Bacillati</taxon>
        <taxon>Bacillota</taxon>
        <taxon>Clostridia</taxon>
        <taxon>Eubacteriales</taxon>
        <taxon>Peptococcaceae</taxon>
        <taxon>Desulfofundulus</taxon>
    </lineage>
</organism>
<reference evidence="2 3" key="1">
    <citation type="submission" date="2023-07" db="EMBL/GenBank/DDBJ databases">
        <title>Genomic Encyclopedia of Type Strains, Phase IV (KMG-IV): sequencing the most valuable type-strain genomes for metagenomic binning, comparative biology and taxonomic classification.</title>
        <authorList>
            <person name="Goeker M."/>
        </authorList>
    </citation>
    <scope>NUCLEOTIDE SEQUENCE [LARGE SCALE GENOMIC DNA]</scope>
    <source>
        <strain evidence="2 3">DSM 12396</strain>
    </source>
</reference>
<keyword evidence="3" id="KW-1185">Reference proteome</keyword>
<evidence type="ECO:0000313" key="2">
    <source>
        <dbReference type="EMBL" id="MDQ0287745.1"/>
    </source>
</evidence>
<gene>
    <name evidence="2" type="ORF">J2Z49_002876</name>
</gene>
<evidence type="ECO:0000313" key="3">
    <source>
        <dbReference type="Proteomes" id="UP001225644"/>
    </source>
</evidence>
<name>A0ABU0B4V0_9FIRM</name>
<protein>
    <submittedName>
        <fullName evidence="2">Type IV secretory pathway VirB4 component</fullName>
    </submittedName>
</protein>
<sequence>MFAPHMFVFGQTGAGKSVTLSVLVGRNIACGRRVAFLDVEGEFRVMTEKMGGLHVRLDPAAEPVFNILDLEPEWDDRKKEFYVDVPGKVREVAALFSGVLEHRGEKLGVDGETHIEEALREEYAARGITRDPESLYEPGGKKLADGTFAVGRIKKRMPTISDVVRRIEARDGRVAFLLKPFTRGGTLGFLDGETKVSVRDVPAVCFNLKPTEKDDLMRFYATQAIFLWLWEHFVKAQKDVEKVLLVDEAWVFMRHPNAVQFLLAAAKRGRKYRTSLVIATQSFRDFASEDGQNIIAQCSAAFLMRSKPEEAKLLCGTLGYSDGVRDYISSIRKRGFGVLDIMDEMAKVRVYVTPWEWSMLEKKPDEMA</sequence>
<dbReference type="PANTHER" id="PTHR30121">
    <property type="entry name" value="UNCHARACTERIZED PROTEIN YJGR-RELATED"/>
    <property type="match status" value="1"/>
</dbReference>
<dbReference type="InterPro" id="IPR002789">
    <property type="entry name" value="HerA_central"/>
</dbReference>
<proteinExistence type="predicted"/>
<dbReference type="EMBL" id="JAUSUX010000039">
    <property type="protein sequence ID" value="MDQ0287745.1"/>
    <property type="molecule type" value="Genomic_DNA"/>
</dbReference>
<dbReference type="Pfam" id="PF01935">
    <property type="entry name" value="DUF87"/>
    <property type="match status" value="1"/>
</dbReference>